<dbReference type="InterPro" id="IPR006360">
    <property type="entry name" value="Mtase_MtaA_CmuA"/>
</dbReference>
<reference evidence="8 9" key="1">
    <citation type="submission" date="2023-07" db="EMBL/GenBank/DDBJ databases">
        <title>Closed genoem sequence of Methanosarcinaceae archaeon Ac7.</title>
        <authorList>
            <person name="Poehlein A."/>
            <person name="Protasov E."/>
            <person name="Platt K."/>
            <person name="Reeh H."/>
            <person name="Daniel R."/>
            <person name="Brune A."/>
        </authorList>
    </citation>
    <scope>NUCLEOTIDE SEQUENCE [LARGE SCALE GENOMIC DNA]</scope>
    <source>
        <strain evidence="8 9">Ac7</strain>
    </source>
</reference>
<keyword evidence="6" id="KW-0484">Methanogenesis</keyword>
<dbReference type="GO" id="GO:0006730">
    <property type="term" value="P:one-carbon metabolic process"/>
    <property type="evidence" value="ECO:0007669"/>
    <property type="project" value="InterPro"/>
</dbReference>
<dbReference type="PANTHER" id="PTHR47099:SF1">
    <property type="entry name" value="METHYLCOBAMIDE:COM METHYLTRANSFERASE MTBA"/>
    <property type="match status" value="1"/>
</dbReference>
<dbReference type="GO" id="GO:0015948">
    <property type="term" value="P:methanogenesis"/>
    <property type="evidence" value="ECO:0007669"/>
    <property type="project" value="UniProtKB-KW"/>
</dbReference>
<dbReference type="GO" id="GO:0032259">
    <property type="term" value="P:methylation"/>
    <property type="evidence" value="ECO:0007669"/>
    <property type="project" value="UniProtKB-KW"/>
</dbReference>
<evidence type="ECO:0000256" key="2">
    <source>
        <dbReference type="ARBA" id="ARBA00022603"/>
    </source>
</evidence>
<keyword evidence="9" id="KW-1185">Reference proteome</keyword>
<dbReference type="InterPro" id="IPR052024">
    <property type="entry name" value="Methanogen_methyltrans"/>
</dbReference>
<dbReference type="GO" id="GO:0006779">
    <property type="term" value="P:porphyrin-containing compound biosynthetic process"/>
    <property type="evidence" value="ECO:0007669"/>
    <property type="project" value="InterPro"/>
</dbReference>
<evidence type="ECO:0000256" key="5">
    <source>
        <dbReference type="ARBA" id="ARBA00022833"/>
    </source>
</evidence>
<keyword evidence="5" id="KW-0862">Zinc</keyword>
<organism evidence="8 9">
    <name type="scientific">Methanolapillus millepedarum</name>
    <dbReference type="NCBI Taxonomy" id="3028296"/>
    <lineage>
        <taxon>Archaea</taxon>
        <taxon>Methanobacteriati</taxon>
        <taxon>Methanobacteriota</taxon>
        <taxon>Stenosarchaea group</taxon>
        <taxon>Methanomicrobia</taxon>
        <taxon>Methanosarcinales</taxon>
        <taxon>Methanosarcinaceae</taxon>
        <taxon>Methanolapillus</taxon>
    </lineage>
</organism>
<feature type="domain" description="Uroporphyrinogen decarboxylase (URO-D)" evidence="7">
    <location>
        <begin position="5"/>
        <end position="336"/>
    </location>
</feature>
<evidence type="ECO:0000256" key="4">
    <source>
        <dbReference type="ARBA" id="ARBA00022723"/>
    </source>
</evidence>
<dbReference type="Proteomes" id="UP001303587">
    <property type="component" value="Chromosome"/>
</dbReference>
<evidence type="ECO:0000313" key="9">
    <source>
        <dbReference type="Proteomes" id="UP001303587"/>
    </source>
</evidence>
<keyword evidence="4" id="KW-0479">Metal-binding</keyword>
<evidence type="ECO:0000256" key="6">
    <source>
        <dbReference type="ARBA" id="ARBA00022994"/>
    </source>
</evidence>
<sequence length="341" mass="37374">MTTYTPKERLYRVLRGMEVDRMPAVCFTQTATVEQMEAVKIFWPEAHEDPEMLAKLAEAAHTVVGFEAVRVPFDITAEAEFFGCKLKAGTREQQPSVVGHSVKTPEDVDKWKNFKFGGNARVDRIIKSVKILADKYGKELPIIGSMIGPFSLAQHLNGDNWFMGIMMDDPVVQPLLDMSTDFCIKYATEMVKAGADTIVIIDPTASYELLGDQFYDKFAVPYHKKIADAMRALNVSTILHICGDTTKGIVLMDKAGVDGISVDQKVNIKAAAAASKQAKIVGNLDPVQLLWKGTPADVTARCKEAFAEGATIVTVGCGIVTATPTENLKALVEYTKTAKYK</sequence>
<dbReference type="Gene3D" id="3.20.20.210">
    <property type="match status" value="1"/>
</dbReference>
<keyword evidence="3" id="KW-0808">Transferase</keyword>
<comment type="cofactor">
    <cofactor evidence="1">
        <name>Zn(2+)</name>
        <dbReference type="ChEBI" id="CHEBI:29105"/>
    </cofactor>
</comment>
<dbReference type="EC" id="4.1.1.37" evidence="8"/>
<gene>
    <name evidence="8" type="primary">hemE_2</name>
    <name evidence="8" type="ORF">MsAc7_10270</name>
</gene>
<dbReference type="InterPro" id="IPR038071">
    <property type="entry name" value="UROD/MetE-like_sf"/>
</dbReference>
<dbReference type="AlphaFoldDB" id="A0AA96ZU99"/>
<proteinExistence type="predicted"/>
<dbReference type="GO" id="GO:0046872">
    <property type="term" value="F:metal ion binding"/>
    <property type="evidence" value="ECO:0007669"/>
    <property type="project" value="UniProtKB-KW"/>
</dbReference>
<evidence type="ECO:0000256" key="3">
    <source>
        <dbReference type="ARBA" id="ARBA00022679"/>
    </source>
</evidence>
<dbReference type="GO" id="GO:0008168">
    <property type="term" value="F:methyltransferase activity"/>
    <property type="evidence" value="ECO:0007669"/>
    <property type="project" value="UniProtKB-KW"/>
</dbReference>
<accession>A0AA96ZU99</accession>
<evidence type="ECO:0000313" key="8">
    <source>
        <dbReference type="EMBL" id="WNY25475.1"/>
    </source>
</evidence>
<dbReference type="Pfam" id="PF01208">
    <property type="entry name" value="URO-D"/>
    <property type="match status" value="1"/>
</dbReference>
<dbReference type="NCBIfam" id="NF004889">
    <property type="entry name" value="PRK06252.1"/>
    <property type="match status" value="1"/>
</dbReference>
<dbReference type="SUPFAM" id="SSF51726">
    <property type="entry name" value="UROD/MetE-like"/>
    <property type="match status" value="1"/>
</dbReference>
<evidence type="ECO:0000259" key="7">
    <source>
        <dbReference type="Pfam" id="PF01208"/>
    </source>
</evidence>
<evidence type="ECO:0000256" key="1">
    <source>
        <dbReference type="ARBA" id="ARBA00001947"/>
    </source>
</evidence>
<protein>
    <submittedName>
        <fullName evidence="8">Uroporphyrinogen decarboxylase</fullName>
        <ecNumber evidence="8">4.1.1.37</ecNumber>
    </submittedName>
</protein>
<dbReference type="PANTHER" id="PTHR47099">
    <property type="entry name" value="METHYLCOBAMIDE:COM METHYLTRANSFERASE MTBA"/>
    <property type="match status" value="1"/>
</dbReference>
<dbReference type="GeneID" id="89230135"/>
<keyword evidence="2" id="KW-0489">Methyltransferase</keyword>
<keyword evidence="8" id="KW-0456">Lyase</keyword>
<dbReference type="CDD" id="cd03307">
    <property type="entry name" value="Mta_CmuA_like"/>
    <property type="match status" value="1"/>
</dbReference>
<name>A0AA96ZU99_9EURY</name>
<dbReference type="GO" id="GO:0004853">
    <property type="term" value="F:uroporphyrinogen decarboxylase activity"/>
    <property type="evidence" value="ECO:0007669"/>
    <property type="project" value="UniProtKB-EC"/>
</dbReference>
<dbReference type="EMBL" id="CP131060">
    <property type="protein sequence ID" value="WNY25475.1"/>
    <property type="molecule type" value="Genomic_DNA"/>
</dbReference>
<dbReference type="RefSeq" id="WP_338101843.1">
    <property type="nucleotide sequence ID" value="NZ_CP131060.1"/>
</dbReference>
<dbReference type="NCBIfam" id="TIGR01463">
    <property type="entry name" value="mtaA_cmuA"/>
    <property type="match status" value="1"/>
</dbReference>
<dbReference type="InterPro" id="IPR000257">
    <property type="entry name" value="Uroporphyrinogen_deCOase"/>
</dbReference>